<organism evidence="3 4">
    <name type="scientific">Sphingobacterium bambusae</name>
    <dbReference type="NCBI Taxonomy" id="662858"/>
    <lineage>
        <taxon>Bacteria</taxon>
        <taxon>Pseudomonadati</taxon>
        <taxon>Bacteroidota</taxon>
        <taxon>Sphingobacteriia</taxon>
        <taxon>Sphingobacteriales</taxon>
        <taxon>Sphingobacteriaceae</taxon>
        <taxon>Sphingobacterium</taxon>
    </lineage>
</organism>
<feature type="compositionally biased region" description="Basic and acidic residues" evidence="1">
    <location>
        <begin position="357"/>
        <end position="367"/>
    </location>
</feature>
<dbReference type="Proteomes" id="UP001597525">
    <property type="component" value="Unassembled WGS sequence"/>
</dbReference>
<feature type="compositionally biased region" description="Basic and acidic residues" evidence="1">
    <location>
        <begin position="375"/>
        <end position="389"/>
    </location>
</feature>
<keyword evidence="4" id="KW-1185">Reference proteome</keyword>
<accession>A0ABW6B8Q5</accession>
<feature type="domain" description="MobA/VirD2-like nuclease" evidence="2">
    <location>
        <begin position="43"/>
        <end position="151"/>
    </location>
</feature>
<dbReference type="RefSeq" id="WP_320184691.1">
    <property type="nucleotide sequence ID" value="NZ_CP138332.1"/>
</dbReference>
<feature type="compositionally biased region" description="Basic residues" evidence="1">
    <location>
        <begin position="421"/>
        <end position="432"/>
    </location>
</feature>
<gene>
    <name evidence="3" type="primary">mobB</name>
    <name evidence="3" type="ORF">ACFS7Y_00300</name>
</gene>
<dbReference type="NCBIfam" id="NF041325">
    <property type="entry name" value="Bacteroid_MobB"/>
    <property type="match status" value="1"/>
</dbReference>
<dbReference type="Pfam" id="PF03432">
    <property type="entry name" value="Relaxase"/>
    <property type="match status" value="1"/>
</dbReference>
<evidence type="ECO:0000313" key="3">
    <source>
        <dbReference type="EMBL" id="MFD2965811.1"/>
    </source>
</evidence>
<evidence type="ECO:0000256" key="1">
    <source>
        <dbReference type="SAM" id="MobiDB-lite"/>
    </source>
</evidence>
<protein>
    <submittedName>
        <fullName evidence="3">Conjugal transfer protein MobB</fullName>
    </submittedName>
</protein>
<comment type="caution">
    <text evidence="3">The sequence shown here is derived from an EMBL/GenBank/DDBJ whole genome shotgun (WGS) entry which is preliminary data.</text>
</comment>
<dbReference type="EMBL" id="JBHUPB010000001">
    <property type="protein sequence ID" value="MFD2965811.1"/>
    <property type="molecule type" value="Genomic_DNA"/>
</dbReference>
<reference evidence="4" key="1">
    <citation type="journal article" date="2019" name="Int. J. Syst. Evol. Microbiol.">
        <title>The Global Catalogue of Microorganisms (GCM) 10K type strain sequencing project: providing services to taxonomists for standard genome sequencing and annotation.</title>
        <authorList>
            <consortium name="The Broad Institute Genomics Platform"/>
            <consortium name="The Broad Institute Genome Sequencing Center for Infectious Disease"/>
            <person name="Wu L."/>
            <person name="Ma J."/>
        </authorList>
    </citation>
    <scope>NUCLEOTIDE SEQUENCE [LARGE SCALE GENOMIC DNA]</scope>
    <source>
        <strain evidence="4">KCTC 22814</strain>
    </source>
</reference>
<evidence type="ECO:0000313" key="4">
    <source>
        <dbReference type="Proteomes" id="UP001597525"/>
    </source>
</evidence>
<dbReference type="InterPro" id="IPR005094">
    <property type="entry name" value="Endonuclease_MobA/VirD2"/>
</dbReference>
<feature type="region of interest" description="Disordered" evidence="1">
    <location>
        <begin position="357"/>
        <end position="389"/>
    </location>
</feature>
<proteinExistence type="predicted"/>
<sequence>MIAKIARSDKLYAALRYNQQKVDQGKAEILLLNKIIETRDGKHTVPQLMRSFDPYLAANRKTKKYALHISLNPDPRFAVSDEQFCELAKQYMEGMGYGQQPYIVFKHRDIARTHIHIVSTCVDENGRKISDKFEKRRSMELCEVIKRRFGWDQQVADKAPRASLKVAKPVDYQTGNITSQISSVLGVLIPQYRFQTFKEFNTLLSLFNVTAELVDSHINGQVHARVQYVGLDEVGEKQGPPLKSSVFGDYASLDAIEKRIKESQISLSDYQAKDSLRRVLRGALHLKGNEASYRSALAQQGVDLVLRRNESGRIYGITFVDHRLKTVFNGSRLERDYSANIFNELWGNATGNEKLYSDRKKDADNKGNETLGKVSTRESADFNPKDPFRDSTADTAFGLFEALLSGSDYEDQQEQQFANNMKKRRKNKRRKL</sequence>
<feature type="region of interest" description="Disordered" evidence="1">
    <location>
        <begin position="411"/>
        <end position="432"/>
    </location>
</feature>
<evidence type="ECO:0000259" key="2">
    <source>
        <dbReference type="Pfam" id="PF03432"/>
    </source>
</evidence>
<name>A0ABW6B8Q5_9SPHI</name>